<dbReference type="InParanoid" id="A0A6J2XB45"/>
<dbReference type="KEGG" id="soy:115876405"/>
<feature type="signal peptide" evidence="2">
    <location>
        <begin position="1"/>
        <end position="22"/>
    </location>
</feature>
<dbReference type="GeneID" id="115876405"/>
<evidence type="ECO:0000313" key="3">
    <source>
        <dbReference type="Proteomes" id="UP000504635"/>
    </source>
</evidence>
<protein>
    <submittedName>
        <fullName evidence="4">GATA zinc finger domain-containing protein 14-like</fullName>
    </submittedName>
</protein>
<dbReference type="RefSeq" id="XP_030748039.1">
    <property type="nucleotide sequence ID" value="XM_030892179.1"/>
</dbReference>
<name>A0A6J2XB45_SITOR</name>
<evidence type="ECO:0000313" key="4">
    <source>
        <dbReference type="RefSeq" id="XP_030748039.1"/>
    </source>
</evidence>
<dbReference type="Proteomes" id="UP000504635">
    <property type="component" value="Unplaced"/>
</dbReference>
<accession>A0A6J2XB45</accession>
<reference evidence="4" key="1">
    <citation type="submission" date="2025-08" db="UniProtKB">
        <authorList>
            <consortium name="RefSeq"/>
        </authorList>
    </citation>
    <scope>IDENTIFICATION</scope>
    <source>
        <tissue evidence="4">Gonads</tissue>
    </source>
</reference>
<proteinExistence type="predicted"/>
<feature type="compositionally biased region" description="Low complexity" evidence="1">
    <location>
        <begin position="92"/>
        <end position="102"/>
    </location>
</feature>
<dbReference type="InterPro" id="IPR031959">
    <property type="entry name" value="DUF4779"/>
</dbReference>
<evidence type="ECO:0000256" key="1">
    <source>
        <dbReference type="SAM" id="MobiDB-lite"/>
    </source>
</evidence>
<evidence type="ECO:0000256" key="2">
    <source>
        <dbReference type="SAM" id="SignalP"/>
    </source>
</evidence>
<dbReference type="OrthoDB" id="6620482at2759"/>
<feature type="chain" id="PRO_5027083882" evidence="2">
    <location>
        <begin position="23"/>
        <end position="321"/>
    </location>
</feature>
<dbReference type="AlphaFoldDB" id="A0A6J2XB45"/>
<organism evidence="3 4">
    <name type="scientific">Sitophilus oryzae</name>
    <name type="common">Rice weevil</name>
    <name type="synonym">Curculio oryzae</name>
    <dbReference type="NCBI Taxonomy" id="7048"/>
    <lineage>
        <taxon>Eukaryota</taxon>
        <taxon>Metazoa</taxon>
        <taxon>Ecdysozoa</taxon>
        <taxon>Arthropoda</taxon>
        <taxon>Hexapoda</taxon>
        <taxon>Insecta</taxon>
        <taxon>Pterygota</taxon>
        <taxon>Neoptera</taxon>
        <taxon>Endopterygota</taxon>
        <taxon>Coleoptera</taxon>
        <taxon>Polyphaga</taxon>
        <taxon>Cucujiformia</taxon>
        <taxon>Curculionidae</taxon>
        <taxon>Dryophthorinae</taxon>
        <taxon>Sitophilus</taxon>
    </lineage>
</organism>
<sequence>MLLVSLVSWCGLVFWACGGAGANSIVIKSGVQKDQGQTQGENLEDVQFHKGIANYEGAEGFNNNGEAKVAVAKDSGRYGEHSADKNTHLDANNYNNQNFHQNGGEHLGNVDSKVAHKKGHHKAGFHNSYHKDETGSNSSYFDDGSDEGDELVHKRYKGAYGDAGQNQHNGGKYDSREFAKDQGRQGYYDNEGKYLKDHGNREGYNRNNYYNNKEDYGRRNSGNNYQGGGRYAEEKYIERPHYHHHPQPLPYYREEPYRVPIHLPQKPHITIYEDPRYVRSDPRYRRSDDYSDDYIDIEYRSPLLDREQFVTSRGRIPDYYY</sequence>
<feature type="compositionally biased region" description="Basic and acidic residues" evidence="1">
    <location>
        <begin position="77"/>
        <end position="88"/>
    </location>
</feature>
<gene>
    <name evidence="4" type="primary">LOC115876405</name>
</gene>
<keyword evidence="3" id="KW-1185">Reference proteome</keyword>
<keyword evidence="2" id="KW-0732">Signal</keyword>
<feature type="compositionally biased region" description="Basic residues" evidence="1">
    <location>
        <begin position="115"/>
        <end position="124"/>
    </location>
</feature>
<dbReference type="Pfam" id="PF16009">
    <property type="entry name" value="DUF4779"/>
    <property type="match status" value="1"/>
</dbReference>
<feature type="region of interest" description="Disordered" evidence="1">
    <location>
        <begin position="77"/>
        <end position="147"/>
    </location>
</feature>